<evidence type="ECO:0000259" key="15">
    <source>
        <dbReference type="PROSITE" id="PS50011"/>
    </source>
</evidence>
<dbReference type="Pfam" id="PF07645">
    <property type="entry name" value="EGF_CA"/>
    <property type="match status" value="1"/>
</dbReference>
<dbReference type="Gramene" id="TraesSYM6A03G03199400.1">
    <property type="protein sequence ID" value="TraesSYM6A03G03199400.1"/>
    <property type="gene ID" value="TraesSYM6A03G03199400"/>
</dbReference>
<evidence type="ECO:0000256" key="7">
    <source>
        <dbReference type="ARBA" id="ARBA00022777"/>
    </source>
</evidence>
<evidence type="ECO:0000256" key="6">
    <source>
        <dbReference type="ARBA" id="ARBA00022741"/>
    </source>
</evidence>
<dbReference type="Gramene" id="TraesCS6A02G075500.1">
    <property type="protein sequence ID" value="TraesCS6A02G075500.1"/>
    <property type="gene ID" value="TraesCS6A02G075500"/>
</dbReference>
<evidence type="ECO:0000259" key="16">
    <source>
        <dbReference type="PROSITE" id="PS50026"/>
    </source>
</evidence>
<dbReference type="GO" id="GO:0030247">
    <property type="term" value="F:polysaccharide binding"/>
    <property type="evidence" value="ECO:0007669"/>
    <property type="project" value="InterPro"/>
</dbReference>
<dbReference type="InterPro" id="IPR000742">
    <property type="entry name" value="EGF"/>
</dbReference>
<evidence type="ECO:0000256" key="10">
    <source>
        <dbReference type="ARBA" id="ARBA00023180"/>
    </source>
</evidence>
<evidence type="ECO:0000256" key="13">
    <source>
        <dbReference type="SAM" id="Phobius"/>
    </source>
</evidence>
<dbReference type="OMA" id="SIIAPID"/>
<evidence type="ECO:0000313" key="17">
    <source>
        <dbReference type="EnsemblPlants" id="TraesCS6A02G075500.1"/>
    </source>
</evidence>
<dbReference type="AlphaFoldDB" id="A0A3B6NKV2"/>
<dbReference type="PROSITE" id="PS50011">
    <property type="entry name" value="PROTEIN_KINASE_DOM"/>
    <property type="match status" value="1"/>
</dbReference>
<keyword evidence="13" id="KW-1133">Transmembrane helix</keyword>
<keyword evidence="2" id="KW-0723">Serine/threonine-protein kinase</keyword>
<dbReference type="Gramene" id="TraesMAC6A03G03258420.1">
    <property type="protein sequence ID" value="TraesMAC6A03G03258420.1"/>
    <property type="gene ID" value="TraesMAC6A03G03258420"/>
</dbReference>
<dbReference type="KEGG" id="taes:123130222"/>
<dbReference type="GO" id="GO:0005524">
    <property type="term" value="F:ATP binding"/>
    <property type="evidence" value="ECO:0007669"/>
    <property type="project" value="UniProtKB-UniRule"/>
</dbReference>
<evidence type="ECO:0008006" key="19">
    <source>
        <dbReference type="Google" id="ProtNLM"/>
    </source>
</evidence>
<evidence type="ECO:0000256" key="14">
    <source>
        <dbReference type="SAM" id="SignalP"/>
    </source>
</evidence>
<evidence type="ECO:0000256" key="12">
    <source>
        <dbReference type="PROSITE-ProRule" id="PRU10141"/>
    </source>
</evidence>
<keyword evidence="3 11" id="KW-0245">EGF-like domain</keyword>
<dbReference type="FunFam" id="1.10.510.10:FF:000084">
    <property type="entry name" value="Wall-associated receptor kinase 2"/>
    <property type="match status" value="1"/>
</dbReference>
<dbReference type="InterPro" id="IPR000152">
    <property type="entry name" value="EGF-type_Asp/Asn_hydroxyl_site"/>
</dbReference>
<dbReference type="InterPro" id="IPR000719">
    <property type="entry name" value="Prot_kinase_dom"/>
</dbReference>
<dbReference type="Gramene" id="TraesCAD_scaffold_002218_01G000100.1">
    <property type="protein sequence ID" value="TraesCAD_scaffold_002218_01G000100.1"/>
    <property type="gene ID" value="TraesCAD_scaffold_002218_01G000100"/>
</dbReference>
<dbReference type="Gene3D" id="1.10.510.10">
    <property type="entry name" value="Transferase(Phosphotransferase) domain 1"/>
    <property type="match status" value="1"/>
</dbReference>
<dbReference type="OrthoDB" id="680458at2759"/>
<keyword evidence="4" id="KW-0808">Transferase</keyword>
<keyword evidence="5 14" id="KW-0732">Signal</keyword>
<dbReference type="Gramene" id="TraesLAC6A03G03213300.1">
    <property type="protein sequence ID" value="TraesLAC6A03G03213300.1"/>
    <property type="gene ID" value="TraesLAC6A03G03213300"/>
</dbReference>
<keyword evidence="13" id="KW-0472">Membrane</keyword>
<dbReference type="SMART" id="SM00181">
    <property type="entry name" value="EGF"/>
    <property type="match status" value="2"/>
</dbReference>
<dbReference type="FunFam" id="3.30.200.20:FF:000459">
    <property type="entry name" value="Wall-associated receptor kinase-like 8"/>
    <property type="match status" value="1"/>
</dbReference>
<dbReference type="GO" id="GO:0004672">
    <property type="term" value="F:protein kinase activity"/>
    <property type="evidence" value="ECO:0007669"/>
    <property type="project" value="InterPro"/>
</dbReference>
<dbReference type="Gene3D" id="2.10.25.10">
    <property type="entry name" value="Laminin"/>
    <property type="match status" value="1"/>
</dbReference>
<dbReference type="PANTHER" id="PTHR27005:SF261">
    <property type="entry name" value="PROTEIN KINASE DOMAIN-CONTAINING PROTEIN"/>
    <property type="match status" value="1"/>
</dbReference>
<evidence type="ECO:0000256" key="3">
    <source>
        <dbReference type="ARBA" id="ARBA00022536"/>
    </source>
</evidence>
<dbReference type="InterPro" id="IPR017441">
    <property type="entry name" value="Protein_kinase_ATP_BS"/>
</dbReference>
<dbReference type="Proteomes" id="UP000019116">
    <property type="component" value="Chromosome 6A"/>
</dbReference>
<evidence type="ECO:0000313" key="18">
    <source>
        <dbReference type="Proteomes" id="UP000019116"/>
    </source>
</evidence>
<dbReference type="Gramene" id="TraesLDM6A03G03262780.1">
    <property type="protein sequence ID" value="TraesLDM6A03G03262780.1"/>
    <property type="gene ID" value="TraesLDM6A03G03262780"/>
</dbReference>
<dbReference type="Gramene" id="TraesROB_scaffold_002940_01G000100.1">
    <property type="protein sequence ID" value="TraesROB_scaffold_002940_01G000100.1"/>
    <property type="gene ID" value="TraesROB_scaffold_002940_01G000100"/>
</dbReference>
<sequence>MAFLPLLVVAVMLHLASTSAQSGPGCKTQCGDVDIPYPFGIGIGTGCAIRDFEIICRRTANGIYKPFLFVRNVEVLSISVPLGQVRVLSDISTYCYNTSTRSMVQKAWSLDFSRSPYRFSYLHNKLIVIGCNTLAYINNLGSSARYTTACAAVCESPAALTNGSCVGAGCCQNDIPKDLRGYMFTFYDVYNNSNSTLFNPCSYAAMVETETFSFSSDFITTTRFNDTDDGRKPLVLDWVVGNATCEVARDMPSYACHSRNSMCVNSTNGQGYLCNCTDGYEGNPYLFDGCRGKFISLLDPYVNECEKNSSICPKSATCHNTIGGYYCSCSPGRKFVTETKSCNPDITLIIGISIGVVILVIIIFCIRVIFERRKLANVKKQYFQQHGGMLLFEKMKSDQGLSFTVFTEAELKQATNKFDENQILGHGGNGTVYKGIIKDITEVAIKRCALVDDRQKKEFGKEMLILSHINHKNIVKLLGCCLEVEVPMLVYEFIPKGTLFDLIHGKNSKPHLPFSSPLRIVNEAAEGLAFLHSYANPPILHGDVKTSNILLDENYMAKVSDFGASIIAPIDKAQFVTMVQGTCGYLDPEYMQTCCLTDKSDVYSFGVVLLEILTGEEPLKLEGPEICRSLSSSFLLAMKGNKLDNMLDNQIKDHENMELIVGVADLARQCLEMCSDNRPSMKEVSEELSRLRKFSRHPWIQRDTERDSFLGLIETEQSSECTEKDERMPINPSSFYLMR</sequence>
<proteinExistence type="predicted"/>
<dbReference type="Gramene" id="TraesCS6A03G0171200.1">
    <property type="protein sequence ID" value="TraesCS6A03G0171200.1.CDS"/>
    <property type="gene ID" value="TraesCS6A03G0171200"/>
</dbReference>
<dbReference type="InterPro" id="IPR049883">
    <property type="entry name" value="NOTCH1_EGF-like"/>
</dbReference>
<feature type="transmembrane region" description="Helical" evidence="13">
    <location>
        <begin position="346"/>
        <end position="370"/>
    </location>
</feature>
<dbReference type="PANTHER" id="PTHR27005">
    <property type="entry name" value="WALL-ASSOCIATED RECEPTOR KINASE-LIKE 21"/>
    <property type="match status" value="1"/>
</dbReference>
<dbReference type="EnsemblPlants" id="TraesCS6A02G075500.1">
    <property type="protein sequence ID" value="TraesCS6A02G075500.1"/>
    <property type="gene ID" value="TraesCS6A02G075500"/>
</dbReference>
<feature type="chain" id="PRO_5043178320" description="Protein kinase domain-containing protein" evidence="14">
    <location>
        <begin position="21"/>
        <end position="739"/>
    </location>
</feature>
<dbReference type="PROSITE" id="PS00107">
    <property type="entry name" value="PROTEIN_KINASE_ATP"/>
    <property type="match status" value="1"/>
</dbReference>
<evidence type="ECO:0000256" key="9">
    <source>
        <dbReference type="ARBA" id="ARBA00023157"/>
    </source>
</evidence>
<keyword evidence="18" id="KW-1185">Reference proteome</keyword>
<accession>A0A3B6NKV2</accession>
<evidence type="ECO:0000256" key="4">
    <source>
        <dbReference type="ARBA" id="ARBA00022679"/>
    </source>
</evidence>
<reference evidence="17" key="2">
    <citation type="submission" date="2018-10" db="UniProtKB">
        <authorList>
            <consortium name="EnsemblPlants"/>
        </authorList>
    </citation>
    <scope>IDENTIFICATION</scope>
</reference>
<feature type="domain" description="Protein kinase" evidence="15">
    <location>
        <begin position="418"/>
        <end position="700"/>
    </location>
</feature>
<evidence type="ECO:0000256" key="2">
    <source>
        <dbReference type="ARBA" id="ARBA00022527"/>
    </source>
</evidence>
<dbReference type="Gramene" id="TraesNOR6A03G03290360.1">
    <property type="protein sequence ID" value="TraesNOR6A03G03290360.1"/>
    <property type="gene ID" value="TraesNOR6A03G03290360"/>
</dbReference>
<dbReference type="PROSITE" id="PS00010">
    <property type="entry name" value="ASX_HYDROXYL"/>
    <property type="match status" value="1"/>
</dbReference>
<feature type="domain" description="EGF-like" evidence="16">
    <location>
        <begin position="301"/>
        <end position="343"/>
    </location>
</feature>
<dbReference type="GO" id="GO:0007166">
    <property type="term" value="P:cell surface receptor signaling pathway"/>
    <property type="evidence" value="ECO:0000318"/>
    <property type="project" value="GO_Central"/>
</dbReference>
<dbReference type="Gramene" id="TraesKAR6A01G0032890.1">
    <property type="protein sequence ID" value="cds.TraesKAR6A01G0032890.1"/>
    <property type="gene ID" value="TraesKAR6A01G0032890"/>
</dbReference>
<dbReference type="InterPro" id="IPR001245">
    <property type="entry name" value="Ser-Thr/Tyr_kinase_cat_dom"/>
</dbReference>
<dbReference type="SMR" id="A0A3B6NKV2"/>
<keyword evidence="10" id="KW-0325">Glycoprotein</keyword>
<dbReference type="SUPFAM" id="SSF56112">
    <property type="entry name" value="Protein kinase-like (PK-like)"/>
    <property type="match status" value="1"/>
</dbReference>
<organism evidence="17">
    <name type="scientific">Triticum aestivum</name>
    <name type="common">Wheat</name>
    <dbReference type="NCBI Taxonomy" id="4565"/>
    <lineage>
        <taxon>Eukaryota</taxon>
        <taxon>Viridiplantae</taxon>
        <taxon>Streptophyta</taxon>
        <taxon>Embryophyta</taxon>
        <taxon>Tracheophyta</taxon>
        <taxon>Spermatophyta</taxon>
        <taxon>Magnoliopsida</taxon>
        <taxon>Liliopsida</taxon>
        <taxon>Poales</taxon>
        <taxon>Poaceae</taxon>
        <taxon>BOP clade</taxon>
        <taxon>Pooideae</taxon>
        <taxon>Triticodae</taxon>
        <taxon>Triticeae</taxon>
        <taxon>Triticinae</taxon>
        <taxon>Triticum</taxon>
    </lineage>
</organism>
<keyword evidence="7" id="KW-0418">Kinase</keyword>
<dbReference type="Gramene" id="TraesCLE_scaffold_000221_01G000400.1">
    <property type="protein sequence ID" value="TraesCLE_scaffold_000221_01G000400.1"/>
    <property type="gene ID" value="TraesCLE_scaffold_000221_01G000400"/>
</dbReference>
<dbReference type="STRING" id="4565.A0A3B6NKV2"/>
<dbReference type="InterPro" id="IPR008271">
    <property type="entry name" value="Ser/Thr_kinase_AS"/>
</dbReference>
<comment type="subcellular location">
    <subcellularLocation>
        <location evidence="1">Membrane</location>
        <topology evidence="1">Single-pass type I membrane protein</topology>
    </subcellularLocation>
</comment>
<evidence type="ECO:0000256" key="8">
    <source>
        <dbReference type="ARBA" id="ARBA00022840"/>
    </source>
</evidence>
<evidence type="ECO:0000256" key="11">
    <source>
        <dbReference type="PROSITE-ProRule" id="PRU00076"/>
    </source>
</evidence>
<dbReference type="GO" id="GO:0005886">
    <property type="term" value="C:plasma membrane"/>
    <property type="evidence" value="ECO:0000318"/>
    <property type="project" value="GO_Central"/>
</dbReference>
<dbReference type="Gramene" id="TraesPARA_EIv1.0_1905400.1">
    <property type="protein sequence ID" value="TraesPARA_EIv1.0_1905400.1.CDS"/>
    <property type="gene ID" value="TraesPARA_EIv1.0_1905400"/>
</dbReference>
<dbReference type="Gramene" id="TraesWEE_scaffold_003906_01G000200.1">
    <property type="protein sequence ID" value="TraesWEE_scaffold_003906_01G000200.1"/>
    <property type="gene ID" value="TraesWEE_scaffold_003906_01G000200"/>
</dbReference>
<gene>
    <name evidence="17" type="primary">LOC123130222</name>
</gene>
<keyword evidence="8 12" id="KW-0067">ATP-binding</keyword>
<dbReference type="InterPro" id="IPR025287">
    <property type="entry name" value="WAK_GUB"/>
</dbReference>
<dbReference type="Gramene" id="TraesSTA6A03G03249310.1">
    <property type="protein sequence ID" value="TraesSTA6A03G03249310.1"/>
    <property type="gene ID" value="TraesSTA6A03G03249310"/>
</dbReference>
<dbReference type="Pfam" id="PF13947">
    <property type="entry name" value="GUB_WAK_bind"/>
    <property type="match status" value="1"/>
</dbReference>
<protein>
    <recommendedName>
        <fullName evidence="19">Protein kinase domain-containing protein</fullName>
    </recommendedName>
</protein>
<dbReference type="SMART" id="SM00220">
    <property type="entry name" value="S_TKc"/>
    <property type="match status" value="1"/>
</dbReference>
<dbReference type="InterPro" id="IPR045274">
    <property type="entry name" value="WAK-like"/>
</dbReference>
<dbReference type="RefSeq" id="XP_044406109.1">
    <property type="nucleotide sequence ID" value="XM_044550174.1"/>
</dbReference>
<dbReference type="PROSITE" id="PS50026">
    <property type="entry name" value="EGF_3"/>
    <property type="match status" value="1"/>
</dbReference>
<dbReference type="InterPro" id="IPR001881">
    <property type="entry name" value="EGF-like_Ca-bd_dom"/>
</dbReference>
<dbReference type="Gene3D" id="3.30.200.20">
    <property type="entry name" value="Phosphorylase Kinase, domain 1"/>
    <property type="match status" value="1"/>
</dbReference>
<feature type="binding site" evidence="12">
    <location>
        <position position="446"/>
    </location>
    <ligand>
        <name>ATP</name>
        <dbReference type="ChEBI" id="CHEBI:30616"/>
    </ligand>
</feature>
<dbReference type="PROSITE" id="PS00108">
    <property type="entry name" value="PROTEIN_KINASE_ST"/>
    <property type="match status" value="1"/>
</dbReference>
<dbReference type="Gramene" id="TraesARI6A03G03214580.1">
    <property type="protein sequence ID" value="TraesARI6A03G03214580.1"/>
    <property type="gene ID" value="TraesARI6A03G03214580"/>
</dbReference>
<keyword evidence="6 12" id="KW-0547">Nucleotide-binding</keyword>
<dbReference type="CDD" id="cd00054">
    <property type="entry name" value="EGF_CA"/>
    <property type="match status" value="1"/>
</dbReference>
<dbReference type="GeneID" id="123130222"/>
<name>A0A3B6NKV2_WHEAT</name>
<feature type="signal peptide" evidence="14">
    <location>
        <begin position="1"/>
        <end position="20"/>
    </location>
</feature>
<dbReference type="InterPro" id="IPR011009">
    <property type="entry name" value="Kinase-like_dom_sf"/>
</dbReference>
<comment type="caution">
    <text evidence="11">Lacks conserved residue(s) required for the propagation of feature annotation.</text>
</comment>
<dbReference type="SMART" id="SM00179">
    <property type="entry name" value="EGF_CA"/>
    <property type="match status" value="1"/>
</dbReference>
<reference evidence="17" key="1">
    <citation type="submission" date="2018-08" db="EMBL/GenBank/DDBJ databases">
        <authorList>
            <person name="Rossello M."/>
        </authorList>
    </citation>
    <scope>NUCLEOTIDE SEQUENCE [LARGE SCALE GENOMIC DNA]</scope>
    <source>
        <strain evidence="17">cv. Chinese Spring</strain>
    </source>
</reference>
<evidence type="ECO:0000256" key="5">
    <source>
        <dbReference type="ARBA" id="ARBA00022729"/>
    </source>
</evidence>
<evidence type="ECO:0000256" key="1">
    <source>
        <dbReference type="ARBA" id="ARBA00004479"/>
    </source>
</evidence>
<dbReference type="Pfam" id="PF07714">
    <property type="entry name" value="PK_Tyr_Ser-Thr"/>
    <property type="match status" value="1"/>
</dbReference>
<keyword evidence="9" id="KW-1015">Disulfide bond</keyword>
<dbReference type="SUPFAM" id="SSF57196">
    <property type="entry name" value="EGF/Laminin"/>
    <property type="match status" value="1"/>
</dbReference>
<dbReference type="Gramene" id="TraesJAG6A03G03255040.1">
    <property type="protein sequence ID" value="TraesJAG6A03G03255040.1"/>
    <property type="gene ID" value="TraesJAG6A03G03255040"/>
</dbReference>
<dbReference type="GO" id="GO:0005509">
    <property type="term" value="F:calcium ion binding"/>
    <property type="evidence" value="ECO:0007669"/>
    <property type="project" value="InterPro"/>
</dbReference>
<keyword evidence="13" id="KW-0812">Transmembrane</keyword>